<dbReference type="AlphaFoldDB" id="A0A8H3J6N2"/>
<evidence type="ECO:0000313" key="3">
    <source>
        <dbReference type="Proteomes" id="UP000664521"/>
    </source>
</evidence>
<organism evidence="2 3">
    <name type="scientific">Heterodermia speciosa</name>
    <dbReference type="NCBI Taxonomy" id="116794"/>
    <lineage>
        <taxon>Eukaryota</taxon>
        <taxon>Fungi</taxon>
        <taxon>Dikarya</taxon>
        <taxon>Ascomycota</taxon>
        <taxon>Pezizomycotina</taxon>
        <taxon>Lecanoromycetes</taxon>
        <taxon>OSLEUM clade</taxon>
        <taxon>Lecanoromycetidae</taxon>
        <taxon>Caliciales</taxon>
        <taxon>Physciaceae</taxon>
        <taxon>Heterodermia</taxon>
    </lineage>
</organism>
<feature type="compositionally biased region" description="Basic residues" evidence="1">
    <location>
        <begin position="7"/>
        <end position="18"/>
    </location>
</feature>
<feature type="compositionally biased region" description="Basic and acidic residues" evidence="1">
    <location>
        <begin position="27"/>
        <end position="47"/>
    </location>
</feature>
<protein>
    <submittedName>
        <fullName evidence="2">Uncharacterized protein</fullName>
    </submittedName>
</protein>
<accession>A0A8H3J6N2</accession>
<feature type="region of interest" description="Disordered" evidence="1">
    <location>
        <begin position="1"/>
        <end position="81"/>
    </location>
</feature>
<dbReference type="Proteomes" id="UP000664521">
    <property type="component" value="Unassembled WGS sequence"/>
</dbReference>
<name>A0A8H3J6N2_9LECA</name>
<proteinExistence type="predicted"/>
<feature type="compositionally biased region" description="Basic residues" evidence="1">
    <location>
        <begin position="226"/>
        <end position="236"/>
    </location>
</feature>
<dbReference type="EMBL" id="CAJPDS010000229">
    <property type="protein sequence ID" value="CAF9941711.1"/>
    <property type="molecule type" value="Genomic_DNA"/>
</dbReference>
<gene>
    <name evidence="2" type="ORF">HETSPECPRED_003852</name>
</gene>
<sequence>MFSLGQHKNHRRHIKRSPRAGIPNPPNRRDNLLPEHPDARLSHRTRDLLTGTPSPPDLKEDPHVEKPQADPRGQKATSPTREYNFHEVILKPYQFHLGHRVLLLNGKHSHQLGLEDQGEHESSSDRSNLVPLQAAPKNHQPPSLTPTRYYRTMGCFSSKPSRSRENVDTSFVPKGRGRMRKAPRYRVEWGSSDILEPARSYRRGAPNTPAPRLRHNESRVGLPKHVQSRSHTRYPHCTRSYRSG</sequence>
<keyword evidence="3" id="KW-1185">Reference proteome</keyword>
<comment type="caution">
    <text evidence="2">The sequence shown here is derived from an EMBL/GenBank/DDBJ whole genome shotgun (WGS) entry which is preliminary data.</text>
</comment>
<reference evidence="2" key="1">
    <citation type="submission" date="2021-03" db="EMBL/GenBank/DDBJ databases">
        <authorList>
            <person name="Tagirdzhanova G."/>
        </authorList>
    </citation>
    <scope>NUCLEOTIDE SEQUENCE</scope>
</reference>
<feature type="region of interest" description="Disordered" evidence="1">
    <location>
        <begin position="155"/>
        <end position="178"/>
    </location>
</feature>
<feature type="region of interest" description="Disordered" evidence="1">
    <location>
        <begin position="199"/>
        <end position="244"/>
    </location>
</feature>
<evidence type="ECO:0000313" key="2">
    <source>
        <dbReference type="EMBL" id="CAF9941711.1"/>
    </source>
</evidence>
<feature type="compositionally biased region" description="Basic and acidic residues" evidence="1">
    <location>
        <begin position="57"/>
        <end position="73"/>
    </location>
</feature>
<evidence type="ECO:0000256" key="1">
    <source>
        <dbReference type="SAM" id="MobiDB-lite"/>
    </source>
</evidence>